<gene>
    <name evidence="3" type="ORF">E4L96_09980</name>
</gene>
<feature type="coiled-coil region" evidence="1">
    <location>
        <begin position="589"/>
        <end position="667"/>
    </location>
</feature>
<keyword evidence="2" id="KW-0812">Transmembrane</keyword>
<organism evidence="3 4">
    <name type="scientific">Zemynaea arenosa</name>
    <dbReference type="NCBI Taxonomy" id="2561931"/>
    <lineage>
        <taxon>Bacteria</taxon>
        <taxon>Pseudomonadati</taxon>
        <taxon>Pseudomonadota</taxon>
        <taxon>Betaproteobacteria</taxon>
        <taxon>Burkholderiales</taxon>
        <taxon>Oxalobacteraceae</taxon>
        <taxon>Telluria group</taxon>
        <taxon>Zemynaea</taxon>
    </lineage>
</organism>
<dbReference type="AlphaFoldDB" id="A0A4Y9SE46"/>
<dbReference type="RefSeq" id="WP_135207064.1">
    <property type="nucleotide sequence ID" value="NZ_SPVF01000128.1"/>
</dbReference>
<comment type="caution">
    <text evidence="3">The sequence shown here is derived from an EMBL/GenBank/DDBJ whole genome shotgun (WGS) entry which is preliminary data.</text>
</comment>
<proteinExistence type="predicted"/>
<keyword evidence="2" id="KW-0472">Membrane</keyword>
<name>A0A4Y9SE46_9BURK</name>
<keyword evidence="1" id="KW-0175">Coiled coil</keyword>
<reference evidence="3 4" key="1">
    <citation type="submission" date="2019-03" db="EMBL/GenBank/DDBJ databases">
        <title>Draft Genome Sequence of Massilia arenosa sp. nov., a Novel Massilia Species Isolated from a Sandy-loam Maize Soil.</title>
        <authorList>
            <person name="Raths R."/>
            <person name="Peta V."/>
            <person name="Bucking H."/>
        </authorList>
    </citation>
    <scope>NUCLEOTIDE SEQUENCE [LARGE SCALE GENOMIC DNA]</scope>
    <source>
        <strain evidence="3 4">MC02</strain>
    </source>
</reference>
<feature type="transmembrane region" description="Helical" evidence="2">
    <location>
        <begin position="713"/>
        <end position="732"/>
    </location>
</feature>
<dbReference type="OrthoDB" id="9147585at2"/>
<sequence length="781" mass="86701">MKNSNATNRKESILLNCLRVSQLMKGTSVAANQKPKRALLAYCALAQKLSTPGVGIADALVPFLAEACAELEGQLFDAEKFSGAVAARFGFKIPRLAALGLTELLFKHKLLELVSSTGSSAVYRHRRRSQAEDQQVSAVTEAQIDGVLLEFAKFCQNDERLKGLARESLDAAFLARLLNVDSMRLLGRKEGGIAVKKSASTIVLDPLKNQDSAQTSKEELHLDYMMSQFLLDLQAKNGAVFELVSDIAFANMAAEAIACFCEPSDEQSSLDGLTVYLDSPLLLDMLGVNSEYTEYGKELLATIKSSGAVPAILDHCVLEAEAAVTARLGYLRSGVNTNAIKWGTSAQPDLLSALAGNVGKRAYERLGIEVHRDPDTGLLHRRSPTAVGSIETEIRSRMQHWRNVDAQDHDRKSIWSLLAIRDTTVPCPKICDSKWIFVTRNTALVSIANDSWATWLSDTTKHSAVHVQKWSPISMSDKQFAGYIWAREGGGISSIPKARLLANCSAAVRPRADVKAKAYNLVLEMNGKDEADDLAALFEDREGAKSLMRATGGDPEDVTAERLPYIIDQVKLAAGEFAAERAREEAALEMLAKEEAHRAEVERVRLESEALIKLREREKLEVEERSDRERKDAEAKLLQEQQERENLASINRELLSERAQRENAEKRRINDVLREGFHFGLSCYRRMRWLIVAFYGALVVYAAWAAADSPWTAFIITTLLSVGGFWFVPNILHKPLQKVAYRELERFVSLKDRTIQIPPSRPNFEDAGWEALDESIGTHEN</sequence>
<evidence type="ECO:0000256" key="2">
    <source>
        <dbReference type="SAM" id="Phobius"/>
    </source>
</evidence>
<dbReference type="EMBL" id="SPVF01000128">
    <property type="protein sequence ID" value="TFW20820.1"/>
    <property type="molecule type" value="Genomic_DNA"/>
</dbReference>
<dbReference type="Proteomes" id="UP000298438">
    <property type="component" value="Unassembled WGS sequence"/>
</dbReference>
<evidence type="ECO:0000313" key="4">
    <source>
        <dbReference type="Proteomes" id="UP000298438"/>
    </source>
</evidence>
<protein>
    <submittedName>
        <fullName evidence="3">Uncharacterized protein</fullName>
    </submittedName>
</protein>
<accession>A0A4Y9SE46</accession>
<keyword evidence="4" id="KW-1185">Reference proteome</keyword>
<evidence type="ECO:0000256" key="1">
    <source>
        <dbReference type="SAM" id="Coils"/>
    </source>
</evidence>
<keyword evidence="2" id="KW-1133">Transmembrane helix</keyword>
<feature type="transmembrane region" description="Helical" evidence="2">
    <location>
        <begin position="689"/>
        <end position="707"/>
    </location>
</feature>
<evidence type="ECO:0000313" key="3">
    <source>
        <dbReference type="EMBL" id="TFW20820.1"/>
    </source>
</evidence>